<dbReference type="Gene3D" id="3.30.950.10">
    <property type="entry name" value="Methyltransferase, Cobalt-precorrin-4 Transmethylase, Domain 2"/>
    <property type="match status" value="1"/>
</dbReference>
<dbReference type="NCBIfam" id="TIGR02434">
    <property type="entry name" value="CobF"/>
    <property type="match status" value="1"/>
</dbReference>
<dbReference type="GO" id="GO:0043819">
    <property type="term" value="F:precorrin-6A synthase (deacetylating) activity"/>
    <property type="evidence" value="ECO:0007669"/>
    <property type="project" value="InterPro"/>
</dbReference>
<keyword evidence="5" id="KW-0949">S-adenosyl-L-methionine</keyword>
<proteinExistence type="predicted"/>
<evidence type="ECO:0000313" key="7">
    <source>
        <dbReference type="EMBL" id="BAU22484.1"/>
    </source>
</evidence>
<dbReference type="Pfam" id="PF00590">
    <property type="entry name" value="TP_methylase"/>
    <property type="match status" value="1"/>
</dbReference>
<accession>A0A0U5AK61</accession>
<gene>
    <name evidence="7" type="ORF">THC_0078</name>
</gene>
<dbReference type="PANTHER" id="PTHR43467">
    <property type="entry name" value="COBALT-PRECORRIN-2 C(20)-METHYLTRANSFERASE"/>
    <property type="match status" value="1"/>
</dbReference>
<dbReference type="GO" id="GO:0009236">
    <property type="term" value="P:cobalamin biosynthetic process"/>
    <property type="evidence" value="ECO:0007669"/>
    <property type="project" value="UniProtKB-KW"/>
</dbReference>
<dbReference type="CDD" id="cd11643">
    <property type="entry name" value="Precorrin-6A-synthase"/>
    <property type="match status" value="1"/>
</dbReference>
<dbReference type="OrthoDB" id="9787471at2"/>
<evidence type="ECO:0000313" key="8">
    <source>
        <dbReference type="Proteomes" id="UP000068196"/>
    </source>
</evidence>
<evidence type="ECO:0000256" key="1">
    <source>
        <dbReference type="ARBA" id="ARBA00004953"/>
    </source>
</evidence>
<dbReference type="EMBL" id="AP014945">
    <property type="protein sequence ID" value="BAU22484.1"/>
    <property type="molecule type" value="Genomic_DNA"/>
</dbReference>
<dbReference type="InterPro" id="IPR035996">
    <property type="entry name" value="4pyrrol_Methylase_sf"/>
</dbReference>
<keyword evidence="4" id="KW-0808">Transferase</keyword>
<reference evidence="7 8" key="1">
    <citation type="journal article" date="2016" name="Int. J. Syst. Evol. Microbiol.">
        <title>Caldimicrobium thiodismutans sp. nov., a sulfur-disproportionating bacterium isolated from a hot spring, and emended description of the genus Caldimicrobium.</title>
        <authorList>
            <person name="Kojima H."/>
            <person name="Umezawa K."/>
            <person name="Fukui M."/>
        </authorList>
    </citation>
    <scope>NUCLEOTIDE SEQUENCE [LARGE SCALE GENOMIC DNA]</scope>
    <source>
        <strain evidence="7 8">TF1</strain>
    </source>
</reference>
<evidence type="ECO:0000259" key="6">
    <source>
        <dbReference type="Pfam" id="PF00590"/>
    </source>
</evidence>
<evidence type="ECO:0000256" key="4">
    <source>
        <dbReference type="ARBA" id="ARBA00022679"/>
    </source>
</evidence>
<dbReference type="SUPFAM" id="SSF53790">
    <property type="entry name" value="Tetrapyrrole methylase"/>
    <property type="match status" value="1"/>
</dbReference>
<dbReference type="Gene3D" id="3.40.1010.10">
    <property type="entry name" value="Cobalt-precorrin-4 Transmethylase, Domain 1"/>
    <property type="match status" value="1"/>
</dbReference>
<comment type="pathway">
    <text evidence="1">Cofactor biosynthesis; adenosylcobalamin biosynthesis.</text>
</comment>
<feature type="domain" description="Tetrapyrrole methylase" evidence="6">
    <location>
        <begin position="4"/>
        <end position="218"/>
    </location>
</feature>
<dbReference type="GO" id="GO:0032259">
    <property type="term" value="P:methylation"/>
    <property type="evidence" value="ECO:0007669"/>
    <property type="project" value="UniProtKB-KW"/>
</dbReference>
<dbReference type="InterPro" id="IPR012797">
    <property type="entry name" value="CobF"/>
</dbReference>
<dbReference type="STRING" id="1653476.THC_0078"/>
<protein>
    <submittedName>
        <fullName evidence="7">Precorrin 6A synthase</fullName>
    </submittedName>
</protein>
<dbReference type="PANTHER" id="PTHR43467:SF1">
    <property type="entry name" value="PRECORRIN-6A SYNTHASE [DEACETYLATING]"/>
    <property type="match status" value="1"/>
</dbReference>
<evidence type="ECO:0000256" key="5">
    <source>
        <dbReference type="ARBA" id="ARBA00022691"/>
    </source>
</evidence>
<dbReference type="KEGG" id="cthi:THC_0078"/>
<keyword evidence="3" id="KW-0489">Methyltransferase</keyword>
<evidence type="ECO:0000256" key="3">
    <source>
        <dbReference type="ARBA" id="ARBA00022603"/>
    </source>
</evidence>
<evidence type="ECO:0000256" key="2">
    <source>
        <dbReference type="ARBA" id="ARBA00022573"/>
    </source>
</evidence>
<name>A0A0U5AK61_9BACT</name>
<keyword evidence="8" id="KW-1185">Reference proteome</keyword>
<dbReference type="RefSeq" id="WP_068511713.1">
    <property type="nucleotide sequence ID" value="NZ_AP014945.1"/>
</dbReference>
<organism evidence="7 8">
    <name type="scientific">Caldimicrobium thiodismutans</name>
    <dbReference type="NCBI Taxonomy" id="1653476"/>
    <lineage>
        <taxon>Bacteria</taxon>
        <taxon>Pseudomonadati</taxon>
        <taxon>Thermodesulfobacteriota</taxon>
        <taxon>Thermodesulfobacteria</taxon>
        <taxon>Thermodesulfobacteriales</taxon>
        <taxon>Thermodesulfobacteriaceae</taxon>
        <taxon>Caldimicrobium</taxon>
    </lineage>
</organism>
<reference evidence="8" key="2">
    <citation type="journal article" date="2016" name="Int. J. Syst. Evol. Microbiol.">
        <title>Caldimicrobium thiodismutans sp. nov., a sulfur-disproportionating bacterium isolated from a hot spring.</title>
        <authorList>
            <person name="Kojima H."/>
            <person name="Umezawa K."/>
            <person name="Fukui M."/>
        </authorList>
    </citation>
    <scope>NUCLEOTIDE SEQUENCE [LARGE SCALE GENOMIC DNA]</scope>
    <source>
        <strain evidence="8">TF1</strain>
    </source>
</reference>
<dbReference type="AlphaFoldDB" id="A0A0U5AK61"/>
<dbReference type="InterPro" id="IPR000878">
    <property type="entry name" value="4pyrrol_Mease"/>
</dbReference>
<keyword evidence="2" id="KW-0169">Cobalamin biosynthesis</keyword>
<sequence>MLKKLYLIGIGPGDPKYLTLEAKSLIEKLNLFLIPEKKGKKEELTKKRIEILEVVKGGKTYQCIYLPFPERKRGINYREKVKEWRKEKAEILREALLHIQEEEVGFLIWGDPTLYDGHLDILHEIAEEMKLSFEVIPGLSSFQVLGAKMKVSLTDLATPLTLHTPRSLRNAKEIKHPVVVFLDNYETFSLFKDQPLKIYWGAYVGGKEEIFKSGTLKDISEEIKNLRKELKKNKGYLMEIYLLKPER</sequence>
<dbReference type="PIRSF" id="PIRSF036525">
    <property type="entry name" value="CobF"/>
    <property type="match status" value="1"/>
</dbReference>
<dbReference type="InterPro" id="IPR014776">
    <property type="entry name" value="4pyrrole_Mease_sub2"/>
</dbReference>
<dbReference type="InterPro" id="IPR014777">
    <property type="entry name" value="4pyrrole_Mease_sub1"/>
</dbReference>
<dbReference type="Proteomes" id="UP000068196">
    <property type="component" value="Chromosome"/>
</dbReference>